<dbReference type="GO" id="GO:0008608">
    <property type="term" value="P:attachment of spindle microtubules to kinetochore"/>
    <property type="evidence" value="ECO:0007669"/>
    <property type="project" value="InterPro"/>
</dbReference>
<feature type="region of interest" description="Disordered" evidence="16">
    <location>
        <begin position="108"/>
        <end position="168"/>
    </location>
</feature>
<feature type="compositionally biased region" description="Low complexity" evidence="16">
    <location>
        <begin position="112"/>
        <end position="129"/>
    </location>
</feature>
<evidence type="ECO:0000256" key="14">
    <source>
        <dbReference type="ARBA" id="ARBA00023306"/>
    </source>
</evidence>
<dbReference type="PANTHER" id="PTHR28200">
    <property type="entry name" value="DASH COMPLEX SUBUNIT ASK1"/>
    <property type="match status" value="1"/>
</dbReference>
<dbReference type="AlphaFoldDB" id="A0A316YEC6"/>
<feature type="compositionally biased region" description="Acidic residues" evidence="16">
    <location>
        <begin position="526"/>
        <end position="535"/>
    </location>
</feature>
<dbReference type="GeneID" id="37045630"/>
<keyword evidence="18" id="KW-1185">Reference proteome</keyword>
<proteinExistence type="inferred from homology"/>
<evidence type="ECO:0000256" key="7">
    <source>
        <dbReference type="ARBA" id="ARBA00022490"/>
    </source>
</evidence>
<evidence type="ECO:0000256" key="13">
    <source>
        <dbReference type="ARBA" id="ARBA00023242"/>
    </source>
</evidence>
<evidence type="ECO:0000256" key="15">
    <source>
        <dbReference type="ARBA" id="ARBA00023328"/>
    </source>
</evidence>
<reference evidence="17 18" key="1">
    <citation type="journal article" date="2018" name="Mol. Biol. Evol.">
        <title>Broad Genomic Sampling Reveals a Smut Pathogenic Ancestry of the Fungal Clade Ustilaginomycotina.</title>
        <authorList>
            <person name="Kijpornyongpan T."/>
            <person name="Mondo S.J."/>
            <person name="Barry K."/>
            <person name="Sandor L."/>
            <person name="Lee J."/>
            <person name="Lipzen A."/>
            <person name="Pangilinan J."/>
            <person name="LaButti K."/>
            <person name="Hainaut M."/>
            <person name="Henrissat B."/>
            <person name="Grigoriev I.V."/>
            <person name="Spatafora J.W."/>
            <person name="Aime M.C."/>
        </authorList>
    </citation>
    <scope>NUCLEOTIDE SEQUENCE [LARGE SCALE GENOMIC DNA]</scope>
    <source>
        <strain evidence="17 18">MCA 4198</strain>
    </source>
</reference>
<dbReference type="Proteomes" id="UP000245768">
    <property type="component" value="Unassembled WGS sequence"/>
</dbReference>
<organism evidence="17 18">
    <name type="scientific">Acaromyces ingoldii</name>
    <dbReference type="NCBI Taxonomy" id="215250"/>
    <lineage>
        <taxon>Eukaryota</taxon>
        <taxon>Fungi</taxon>
        <taxon>Dikarya</taxon>
        <taxon>Basidiomycota</taxon>
        <taxon>Ustilaginomycotina</taxon>
        <taxon>Exobasidiomycetes</taxon>
        <taxon>Exobasidiales</taxon>
        <taxon>Cryptobasidiaceae</taxon>
        <taxon>Acaromyces</taxon>
    </lineage>
</organism>
<keyword evidence="12" id="KW-0206">Cytoskeleton</keyword>
<protein>
    <recommendedName>
        <fullName evidence="5">DASH complex subunit ASK1</fullName>
    </recommendedName>
</protein>
<feature type="compositionally biased region" description="Polar residues" evidence="16">
    <location>
        <begin position="299"/>
        <end position="312"/>
    </location>
</feature>
<keyword evidence="14" id="KW-0131">Cell cycle</keyword>
<comment type="subcellular location">
    <subcellularLocation>
        <location evidence="3">Chromosome</location>
        <location evidence="3">Centromere</location>
        <location evidence="3">Kinetochore</location>
    </subcellularLocation>
    <subcellularLocation>
        <location evidence="2">Cytoplasm</location>
        <location evidence="2">Cytoskeleton</location>
        <location evidence="2">Spindle</location>
    </subcellularLocation>
    <subcellularLocation>
        <location evidence="1">Nucleus</location>
    </subcellularLocation>
</comment>
<dbReference type="PANTHER" id="PTHR28200:SF1">
    <property type="entry name" value="DASH COMPLEX SUBUNIT ASK1"/>
    <property type="match status" value="1"/>
</dbReference>
<feature type="compositionally biased region" description="Basic and acidic residues" evidence="16">
    <location>
        <begin position="204"/>
        <end position="220"/>
    </location>
</feature>
<evidence type="ECO:0000256" key="3">
    <source>
        <dbReference type="ARBA" id="ARBA00004629"/>
    </source>
</evidence>
<evidence type="ECO:0000256" key="6">
    <source>
        <dbReference type="ARBA" id="ARBA00022454"/>
    </source>
</evidence>
<keyword evidence="6" id="KW-0158">Chromosome</keyword>
<feature type="region of interest" description="Disordered" evidence="16">
    <location>
        <begin position="186"/>
        <end position="385"/>
    </location>
</feature>
<feature type="compositionally biased region" description="Low complexity" evidence="16">
    <location>
        <begin position="598"/>
        <end position="610"/>
    </location>
</feature>
<accession>A0A316YEC6</accession>
<name>A0A316YEC6_9BASI</name>
<keyword evidence="10" id="KW-0498">Mitosis</keyword>
<evidence type="ECO:0000256" key="12">
    <source>
        <dbReference type="ARBA" id="ARBA00023212"/>
    </source>
</evidence>
<sequence>MASSRATFGYGGGSGSTGAGSGVPALCLDIPSHTPAGEPIPPSEQLMQLDQAITLTLQEIDANFARSHQTITNRILPAVRRYGVASMTTWEGAKFWQGFFETAANVSLSPQSTMDPETTTEETSSQTLTLDGQEDTSATSYDDQRGKGAGIDYSLSSVGAGEDDSMDDSVDQEAFLASLNKKTRNLSVASDPRDESQRAPVESPFERLRKELEGDFEKGDRRPKHPYPQGEDLAPDQKELTEGIAELGQHKSSTTPKPPSHKAVTRILDSAGKRRSGGPGSVARVQATPRGKANPFANIDQNGEAKTTGRPTPSSSSPSKWNGIADLRKTPLAKVKDKKKQRDDGKARKQEWEASDDEESGFGLPAGMSPPVTMQFSVPRSRYAKTPAKQAAQLMVDDLLKSVQANSPAARARAQKLRNSQWEQDGVSRSGEPSTSSKPNLINTPLKKVVSSSRKRRDSLPTPPTITKRMDATKTFGPTTTPSAAPSALHSGSIPASTSASSVKSSGQKSTAAKLIDRDEGGGGGSEDDDEEVPEDLGTGLSKVAMAKTSAGVDKLLQVDDDEESDEESDDDDEEEEEDSEEDRGARGAAHRMRTTVASPLTTSSMASSSRNIDQDTLFGIREVDQRPSPAASGSNFRPMGQVDETVYNGRPLLSEGRDDTYSAPSPTPFGRR</sequence>
<keyword evidence="7" id="KW-0963">Cytoplasm</keyword>
<evidence type="ECO:0000256" key="5">
    <source>
        <dbReference type="ARBA" id="ARBA00014520"/>
    </source>
</evidence>
<evidence type="ECO:0000256" key="9">
    <source>
        <dbReference type="ARBA" id="ARBA00022701"/>
    </source>
</evidence>
<dbReference type="GO" id="GO:0051301">
    <property type="term" value="P:cell division"/>
    <property type="evidence" value="ECO:0007669"/>
    <property type="project" value="UniProtKB-KW"/>
</dbReference>
<dbReference type="Pfam" id="PF08655">
    <property type="entry name" value="DASH_Ask1"/>
    <property type="match status" value="1"/>
</dbReference>
<dbReference type="GO" id="GO:0005874">
    <property type="term" value="C:microtubule"/>
    <property type="evidence" value="ECO:0007669"/>
    <property type="project" value="UniProtKB-KW"/>
</dbReference>
<dbReference type="STRING" id="215250.A0A316YEC6"/>
<dbReference type="RefSeq" id="XP_025374767.1">
    <property type="nucleotide sequence ID" value="XM_025523714.1"/>
</dbReference>
<feature type="compositionally biased region" description="Polar residues" evidence="16">
    <location>
        <begin position="431"/>
        <end position="443"/>
    </location>
</feature>
<dbReference type="InterPro" id="IPR013964">
    <property type="entry name" value="DASH_Ask1"/>
</dbReference>
<feature type="compositionally biased region" description="Low complexity" evidence="16">
    <location>
        <begin position="491"/>
        <end position="511"/>
    </location>
</feature>
<evidence type="ECO:0000313" key="17">
    <source>
        <dbReference type="EMBL" id="PWN87569.1"/>
    </source>
</evidence>
<dbReference type="GO" id="GO:0044732">
    <property type="term" value="C:mitotic spindle pole body"/>
    <property type="evidence" value="ECO:0007669"/>
    <property type="project" value="TreeGrafter"/>
</dbReference>
<feature type="compositionally biased region" description="Basic and acidic residues" evidence="16">
    <location>
        <begin position="340"/>
        <end position="352"/>
    </location>
</feature>
<dbReference type="EMBL" id="KZ819640">
    <property type="protein sequence ID" value="PWN87569.1"/>
    <property type="molecule type" value="Genomic_DNA"/>
</dbReference>
<dbReference type="OrthoDB" id="5573898at2759"/>
<feature type="compositionally biased region" description="Acidic residues" evidence="16">
    <location>
        <begin position="559"/>
        <end position="582"/>
    </location>
</feature>
<keyword evidence="11" id="KW-0995">Kinetochore</keyword>
<comment type="similarity">
    <text evidence="4">Belongs to the DASH complex ASK1 family.</text>
</comment>
<keyword evidence="9" id="KW-0493">Microtubule</keyword>
<keyword evidence="13" id="KW-0539">Nucleus</keyword>
<evidence type="ECO:0000256" key="4">
    <source>
        <dbReference type="ARBA" id="ARBA00010731"/>
    </source>
</evidence>
<evidence type="ECO:0000256" key="8">
    <source>
        <dbReference type="ARBA" id="ARBA00022618"/>
    </source>
</evidence>
<evidence type="ECO:0000256" key="1">
    <source>
        <dbReference type="ARBA" id="ARBA00004123"/>
    </source>
</evidence>
<dbReference type="GO" id="GO:0042729">
    <property type="term" value="C:DASH complex"/>
    <property type="evidence" value="ECO:0007669"/>
    <property type="project" value="InterPro"/>
</dbReference>
<evidence type="ECO:0000256" key="2">
    <source>
        <dbReference type="ARBA" id="ARBA00004186"/>
    </source>
</evidence>
<evidence type="ECO:0000256" key="16">
    <source>
        <dbReference type="SAM" id="MobiDB-lite"/>
    </source>
</evidence>
<feature type="region of interest" description="Disordered" evidence="16">
    <location>
        <begin position="406"/>
        <end position="673"/>
    </location>
</feature>
<keyword evidence="8" id="KW-0132">Cell division</keyword>
<dbReference type="InParanoid" id="A0A316YEC6"/>
<evidence type="ECO:0000256" key="10">
    <source>
        <dbReference type="ARBA" id="ARBA00022776"/>
    </source>
</evidence>
<evidence type="ECO:0000256" key="11">
    <source>
        <dbReference type="ARBA" id="ARBA00022838"/>
    </source>
</evidence>
<evidence type="ECO:0000313" key="18">
    <source>
        <dbReference type="Proteomes" id="UP000245768"/>
    </source>
</evidence>
<keyword evidence="15" id="KW-0137">Centromere</keyword>
<dbReference type="GO" id="GO:0072686">
    <property type="term" value="C:mitotic spindle"/>
    <property type="evidence" value="ECO:0007669"/>
    <property type="project" value="InterPro"/>
</dbReference>
<gene>
    <name evidence="17" type="ORF">FA10DRAFT_281733</name>
</gene>